<gene>
    <name evidence="14" type="primary">MAP4K4</name>
</gene>
<dbReference type="InterPro" id="IPR011009">
    <property type="entry name" value="Kinase-like_dom_sf"/>
</dbReference>
<evidence type="ECO:0000256" key="3">
    <source>
        <dbReference type="ARBA" id="ARBA00022527"/>
    </source>
</evidence>
<dbReference type="InterPro" id="IPR001180">
    <property type="entry name" value="CNH_dom"/>
</dbReference>
<sequence length="1212" mass="138084">MANDSPAKSLVDIDLSSLRDPAGIFELVEVVGNGTYGQVYKGRHVKTGQLAAIKVMDVTEDEEEEIKLEINMLKKYSHHRNIATYYGAFIKKSPPGHDDQLWLVMEFCGAGSITDLVKNTKGNTLKEDWIAYISREILRGLAHLHIHHVIHRDIKGQNVLLTENAEVKLVDFGVSAQLDRTVGRRNTFIGTPYWMAPEVIACDENPDATYDYRVRESCSVGLCRATGMPEGLSLCDMHPMRALFLIPRNPPPRLKSKKWSKKFFSFIEGCLVKNYMQRPSTEQLLKHPFIRDQPNERQVRIQLKDHIDRTRKKRGEKDETEYEYSGSEEEEEEVPEQEGEPSSIVNVPGESTLRRDFLRLQQENKERSEALRRQQLLQEQQLREQEEYKRQLLAERQKRIEQQKEQRRRLEEQQRREREARRQQEREQRRREQEEKRRLEDLERRRKEEEERRRAEEEKRRVEREQECRWREMEEHRQAERLQRQLQQEQAYLLSLQHDHRRPHPQHSQQPPPPQQERGKPSFHAPEPKAHYEPADRAREVEDRFRKTNHSSPEAQSKQTGRVLEPPVPSRSESFSNGNSESVHPALQRPAEPQVPVRTTSRSPVLSRRDSPLQGSGQQNSQAGQRNSTSSIEPRLLWERVEKLVPRPGSGSSNSGSQPGSHPGSQSGSGERFRVRSSSKSEGSPSQRLENAVKKPEDKKEVFRPLKPADLTALAKELRAVEDVRPPHKVTDYSSSSEESGTTDEEDDDVEQEGADESTSGPEDTRAASSLNLSNGETESVKTMIVHDDVESEPAMTPSKEGTLIVRQSTVDQKRASHHESNGFAGRIHLLPDLLQQSHSSSTSSTSSSPSSSQPTPTMSPQTPQDKLTANETQSASSTLQKHKSSSSFTPFIDPRLLQISPSSGTTVTSVVGFSCDGMRPEAIRQDPTRKGSVVNVNPTNTRPQSDTPEIRKYKKRFNSEILCAALWGVNLLVGTESGLMLLDRSGQGKVYPLINRRRFQQMDVLEGLNVLVTISGKKDKLRVYYLSWLRNKILHNDPEVEKKQGWTTVGDLEGCVHYKVVKYERIKFLVIALKSSVEVYAWAPKPYHKFMAFKSFGELVHKPLLVDLTVEEGQRLKVIYGSCAGFHAVDVDSGSVYDIYLPTHIQCSIKPHAIIILPNTDGMELLVCYEDEGVYVNTYGRITKDVVLQWGEMPTSVGMENLGKDLLATIE</sequence>
<dbReference type="EMBL" id="ADFV01084223">
    <property type="status" value="NOT_ANNOTATED_CDS"/>
    <property type="molecule type" value="Genomic_DNA"/>
</dbReference>
<dbReference type="EMBL" id="ADFV01084227">
    <property type="status" value="NOT_ANNOTATED_CDS"/>
    <property type="molecule type" value="Genomic_DNA"/>
</dbReference>
<dbReference type="SMART" id="SM00220">
    <property type="entry name" value="S_TKc"/>
    <property type="match status" value="1"/>
</dbReference>
<reference evidence="14" key="3">
    <citation type="submission" date="2025-09" db="UniProtKB">
        <authorList>
            <consortium name="Ensembl"/>
        </authorList>
    </citation>
    <scope>IDENTIFICATION</scope>
</reference>
<evidence type="ECO:0000256" key="1">
    <source>
        <dbReference type="ARBA" id="ARBA00008874"/>
    </source>
</evidence>
<dbReference type="Gene3D" id="3.30.200.20">
    <property type="entry name" value="Phosphorylase Kinase, domain 1"/>
    <property type="match status" value="1"/>
</dbReference>
<dbReference type="EMBL" id="ADFV01084221">
    <property type="status" value="NOT_ANNOTATED_CDS"/>
    <property type="molecule type" value="Genomic_DNA"/>
</dbReference>
<dbReference type="Proteomes" id="UP000001073">
    <property type="component" value="Chromosome 14"/>
</dbReference>
<reference evidence="14 15" key="1">
    <citation type="submission" date="2012-10" db="EMBL/GenBank/DDBJ databases">
        <authorList>
            <consortium name="Gibbon Genome Sequencing Consortium"/>
        </authorList>
    </citation>
    <scope>NUCLEOTIDE SEQUENCE [LARGE SCALE GENOMIC DNA]</scope>
</reference>
<feature type="region of interest" description="Disordered" evidence="11">
    <location>
        <begin position="402"/>
        <end position="820"/>
    </location>
</feature>
<dbReference type="EMBL" id="ADFV01084222">
    <property type="status" value="NOT_ANNOTATED_CDS"/>
    <property type="molecule type" value="Genomic_DNA"/>
</dbReference>
<dbReference type="GO" id="GO:0004674">
    <property type="term" value="F:protein serine/threonine kinase activity"/>
    <property type="evidence" value="ECO:0007669"/>
    <property type="project" value="UniProtKB-KW"/>
</dbReference>
<dbReference type="EMBL" id="ADFV01084228">
    <property type="status" value="NOT_ANNOTATED_CDS"/>
    <property type="molecule type" value="Genomic_DNA"/>
</dbReference>
<feature type="compositionally biased region" description="Low complexity" evidence="11">
    <location>
        <begin position="836"/>
        <end position="865"/>
    </location>
</feature>
<dbReference type="PANTHER" id="PTHR47096">
    <property type="entry name" value="MISSHAPEN LIKE KINASE 1"/>
    <property type="match status" value="1"/>
</dbReference>
<dbReference type="EMBL" id="ADFV01084225">
    <property type="status" value="NOT_ANNOTATED_CDS"/>
    <property type="molecule type" value="Genomic_DNA"/>
</dbReference>
<dbReference type="PROSITE" id="PS00108">
    <property type="entry name" value="PROTEIN_KINASE_ST"/>
    <property type="match status" value="1"/>
</dbReference>
<dbReference type="PANTHER" id="PTHR47096:SF1">
    <property type="entry name" value="MISSHAPEN LIKE KINASE 1"/>
    <property type="match status" value="1"/>
</dbReference>
<feature type="compositionally biased region" description="Basic and acidic residues" evidence="11">
    <location>
        <begin position="716"/>
        <end position="731"/>
    </location>
</feature>
<evidence type="ECO:0000256" key="4">
    <source>
        <dbReference type="ARBA" id="ARBA00022679"/>
    </source>
</evidence>
<dbReference type="FunFam" id="1.10.510.10:FF:000003">
    <property type="entry name" value="TRAF2 and NCK-interacting protein kinase isoform 4"/>
    <property type="match status" value="1"/>
</dbReference>
<evidence type="ECO:0000259" key="12">
    <source>
        <dbReference type="PROSITE" id="PS50011"/>
    </source>
</evidence>
<dbReference type="GO" id="GO:0005524">
    <property type="term" value="F:ATP binding"/>
    <property type="evidence" value="ECO:0007669"/>
    <property type="project" value="UniProtKB-UniRule"/>
</dbReference>
<feature type="domain" description="Protein kinase" evidence="12">
    <location>
        <begin position="25"/>
        <end position="290"/>
    </location>
</feature>
<keyword evidence="6" id="KW-0418">Kinase</keyword>
<keyword evidence="15" id="KW-1185">Reference proteome</keyword>
<dbReference type="GO" id="GO:0005829">
    <property type="term" value="C:cytosol"/>
    <property type="evidence" value="ECO:0007669"/>
    <property type="project" value="TreeGrafter"/>
</dbReference>
<dbReference type="PROSITE" id="PS50011">
    <property type="entry name" value="PROTEIN_KINASE_DOM"/>
    <property type="match status" value="1"/>
</dbReference>
<dbReference type="AlphaFoldDB" id="A0A2I3HY76"/>
<dbReference type="PROSITE" id="PS00107">
    <property type="entry name" value="PROTEIN_KINASE_ATP"/>
    <property type="match status" value="1"/>
</dbReference>
<accession>A0A2I3HY76</accession>
<feature type="compositionally biased region" description="Basic and acidic residues" evidence="11">
    <location>
        <begin position="402"/>
        <end position="483"/>
    </location>
</feature>
<feature type="binding site" evidence="10">
    <location>
        <position position="54"/>
    </location>
    <ligand>
        <name>ATP</name>
        <dbReference type="ChEBI" id="CHEBI:30616"/>
    </ligand>
</feature>
<feature type="compositionally biased region" description="Low complexity" evidence="11">
    <location>
        <begin position="648"/>
        <end position="670"/>
    </location>
</feature>
<feature type="compositionally biased region" description="Polar residues" evidence="11">
    <location>
        <begin position="571"/>
        <end position="582"/>
    </location>
</feature>
<dbReference type="Pfam" id="PF00069">
    <property type="entry name" value="Pkinase"/>
    <property type="match status" value="1"/>
</dbReference>
<dbReference type="EMBL" id="ADFV01084224">
    <property type="status" value="NOT_ANNOTATED_CDS"/>
    <property type="molecule type" value="Genomic_DNA"/>
</dbReference>
<feature type="compositionally biased region" description="Acidic residues" evidence="11">
    <location>
        <begin position="318"/>
        <end position="339"/>
    </location>
</feature>
<evidence type="ECO:0000313" key="15">
    <source>
        <dbReference type="Proteomes" id="UP000001073"/>
    </source>
</evidence>
<keyword evidence="3" id="KW-0723">Serine/threonine-protein kinase</keyword>
<evidence type="ECO:0000256" key="5">
    <source>
        <dbReference type="ARBA" id="ARBA00022741"/>
    </source>
</evidence>
<dbReference type="InterPro" id="IPR051700">
    <property type="entry name" value="STE20_Ser-Thr_kinase"/>
</dbReference>
<feature type="compositionally biased region" description="Basic and acidic residues" evidence="11">
    <location>
        <begin position="691"/>
        <end position="704"/>
    </location>
</feature>
<feature type="compositionally biased region" description="Basic and acidic residues" evidence="11">
    <location>
        <begin position="636"/>
        <end position="645"/>
    </location>
</feature>
<feature type="compositionally biased region" description="Acidic residues" evidence="11">
    <location>
        <begin position="741"/>
        <end position="756"/>
    </location>
</feature>
<dbReference type="PROSITE" id="PS50219">
    <property type="entry name" value="CNH"/>
    <property type="match status" value="1"/>
</dbReference>
<dbReference type="SUPFAM" id="SSF56112">
    <property type="entry name" value="Protein kinase-like (PK-like)"/>
    <property type="match status" value="1"/>
</dbReference>
<keyword evidence="4" id="KW-0808">Transferase</keyword>
<name>A0A2I3HY76_NOMLE</name>
<evidence type="ECO:0000256" key="9">
    <source>
        <dbReference type="ARBA" id="ARBA00048679"/>
    </source>
</evidence>
<dbReference type="Ensembl" id="ENSNLET00000039949.1">
    <property type="protein sequence ID" value="ENSNLEP00000048477.1"/>
    <property type="gene ID" value="ENSNLEG00000014520.3"/>
</dbReference>
<protein>
    <recommendedName>
        <fullName evidence="2">non-specific serine/threonine protein kinase</fullName>
        <ecNumber evidence="2">2.7.11.1</ecNumber>
    </recommendedName>
</protein>
<dbReference type="EMBL" id="ADFV01084226">
    <property type="status" value="NOT_ANNOTATED_CDS"/>
    <property type="molecule type" value="Genomic_DNA"/>
</dbReference>
<comment type="catalytic activity">
    <reaction evidence="9">
        <text>L-seryl-[protein] + ATP = O-phospho-L-seryl-[protein] + ADP + H(+)</text>
        <dbReference type="Rhea" id="RHEA:17989"/>
        <dbReference type="Rhea" id="RHEA-COMP:9863"/>
        <dbReference type="Rhea" id="RHEA-COMP:11604"/>
        <dbReference type="ChEBI" id="CHEBI:15378"/>
        <dbReference type="ChEBI" id="CHEBI:29999"/>
        <dbReference type="ChEBI" id="CHEBI:30616"/>
        <dbReference type="ChEBI" id="CHEBI:83421"/>
        <dbReference type="ChEBI" id="CHEBI:456216"/>
        <dbReference type="EC" id="2.7.11.1"/>
    </reaction>
</comment>
<evidence type="ECO:0000256" key="7">
    <source>
        <dbReference type="ARBA" id="ARBA00022840"/>
    </source>
</evidence>
<dbReference type="InterPro" id="IPR017441">
    <property type="entry name" value="Protein_kinase_ATP_BS"/>
</dbReference>
<proteinExistence type="inferred from homology"/>
<reference evidence="14" key="2">
    <citation type="submission" date="2025-08" db="UniProtKB">
        <authorList>
            <consortium name="Ensembl"/>
        </authorList>
    </citation>
    <scope>IDENTIFICATION</scope>
</reference>
<comment type="similarity">
    <text evidence="1">Belongs to the protein kinase superfamily. STE Ser/Thr protein kinase family. STE20 subfamily.</text>
</comment>
<dbReference type="FunFam" id="3.30.200.20:FF:000006">
    <property type="entry name" value="TRAF2 and NCK-interacting protein kinase isoform 4"/>
    <property type="match status" value="1"/>
</dbReference>
<evidence type="ECO:0000256" key="10">
    <source>
        <dbReference type="PROSITE-ProRule" id="PRU10141"/>
    </source>
</evidence>
<evidence type="ECO:0000313" key="14">
    <source>
        <dbReference type="Ensembl" id="ENSNLEP00000048477.1"/>
    </source>
</evidence>
<comment type="catalytic activity">
    <reaction evidence="8">
        <text>L-threonyl-[protein] + ATP = O-phospho-L-threonyl-[protein] + ADP + H(+)</text>
        <dbReference type="Rhea" id="RHEA:46608"/>
        <dbReference type="Rhea" id="RHEA-COMP:11060"/>
        <dbReference type="Rhea" id="RHEA-COMP:11605"/>
        <dbReference type="ChEBI" id="CHEBI:15378"/>
        <dbReference type="ChEBI" id="CHEBI:30013"/>
        <dbReference type="ChEBI" id="CHEBI:30616"/>
        <dbReference type="ChEBI" id="CHEBI:61977"/>
        <dbReference type="ChEBI" id="CHEBI:456216"/>
        <dbReference type="EC" id="2.7.11.1"/>
    </reaction>
</comment>
<feature type="compositionally biased region" description="Basic and acidic residues" evidence="11">
    <location>
        <begin position="526"/>
        <end position="546"/>
    </location>
</feature>
<dbReference type="GO" id="GO:0046328">
    <property type="term" value="P:regulation of JNK cascade"/>
    <property type="evidence" value="ECO:0007669"/>
    <property type="project" value="UniProtKB-ARBA"/>
</dbReference>
<dbReference type="EMBL" id="ADFV01084229">
    <property type="status" value="NOT_ANNOTATED_CDS"/>
    <property type="molecule type" value="Genomic_DNA"/>
</dbReference>
<evidence type="ECO:0000256" key="2">
    <source>
        <dbReference type="ARBA" id="ARBA00012513"/>
    </source>
</evidence>
<evidence type="ECO:0000256" key="11">
    <source>
        <dbReference type="SAM" id="MobiDB-lite"/>
    </source>
</evidence>
<feature type="compositionally biased region" description="Polar residues" evidence="11">
    <location>
        <begin position="676"/>
        <end position="689"/>
    </location>
</feature>
<keyword evidence="7 10" id="KW-0067">ATP-binding</keyword>
<feature type="compositionally biased region" description="Polar residues" evidence="11">
    <location>
        <begin position="550"/>
        <end position="560"/>
    </location>
</feature>
<feature type="compositionally biased region" description="Polar residues" evidence="11">
    <location>
        <begin position="757"/>
        <end position="778"/>
    </location>
</feature>
<feature type="region of interest" description="Disordered" evidence="11">
    <location>
        <begin position="836"/>
        <end position="888"/>
    </location>
</feature>
<dbReference type="InterPro" id="IPR000719">
    <property type="entry name" value="Prot_kinase_dom"/>
</dbReference>
<dbReference type="SMART" id="SM00036">
    <property type="entry name" value="CNH"/>
    <property type="match status" value="1"/>
</dbReference>
<dbReference type="Gene3D" id="1.10.510.10">
    <property type="entry name" value="Transferase(Phosphotransferase) domain 1"/>
    <property type="match status" value="1"/>
</dbReference>
<organism evidence="14 15">
    <name type="scientific">Nomascus leucogenys</name>
    <name type="common">Northern white-cheeked gibbon</name>
    <name type="synonym">Hylobates leucogenys</name>
    <dbReference type="NCBI Taxonomy" id="61853"/>
    <lineage>
        <taxon>Eukaryota</taxon>
        <taxon>Metazoa</taxon>
        <taxon>Chordata</taxon>
        <taxon>Craniata</taxon>
        <taxon>Vertebrata</taxon>
        <taxon>Euteleostomi</taxon>
        <taxon>Mammalia</taxon>
        <taxon>Eutheria</taxon>
        <taxon>Euarchontoglires</taxon>
        <taxon>Primates</taxon>
        <taxon>Haplorrhini</taxon>
        <taxon>Catarrhini</taxon>
        <taxon>Hylobatidae</taxon>
        <taxon>Nomascus</taxon>
    </lineage>
</organism>
<keyword evidence="5 10" id="KW-0547">Nucleotide-binding</keyword>
<feature type="domain" description="CNH" evidence="13">
    <location>
        <begin position="959"/>
        <end position="1212"/>
    </location>
</feature>
<dbReference type="Pfam" id="PF00780">
    <property type="entry name" value="CNH"/>
    <property type="match status" value="1"/>
</dbReference>
<evidence type="ECO:0000259" key="13">
    <source>
        <dbReference type="PROSITE" id="PS50219"/>
    </source>
</evidence>
<evidence type="ECO:0000256" key="8">
    <source>
        <dbReference type="ARBA" id="ARBA00047899"/>
    </source>
</evidence>
<dbReference type="EC" id="2.7.11.1" evidence="2"/>
<feature type="region of interest" description="Disordered" evidence="11">
    <location>
        <begin position="310"/>
        <end position="350"/>
    </location>
</feature>
<evidence type="ECO:0000256" key="6">
    <source>
        <dbReference type="ARBA" id="ARBA00022777"/>
    </source>
</evidence>
<dbReference type="InterPro" id="IPR008271">
    <property type="entry name" value="Ser/Thr_kinase_AS"/>
</dbReference>
<dbReference type="GeneTree" id="ENSGT00940000155063"/>
<feature type="compositionally biased region" description="Low complexity" evidence="11">
    <location>
        <begin position="614"/>
        <end position="628"/>
    </location>
</feature>